<proteinExistence type="predicted"/>
<gene>
    <name evidence="2" type="ORF">Scep_025818</name>
</gene>
<keyword evidence="3" id="KW-1185">Reference proteome</keyword>
<accession>A0AAP0HPP8</accession>
<evidence type="ECO:0000313" key="2">
    <source>
        <dbReference type="EMBL" id="KAK9094349.1"/>
    </source>
</evidence>
<dbReference type="Proteomes" id="UP001419268">
    <property type="component" value="Unassembled WGS sequence"/>
</dbReference>
<dbReference type="EMBL" id="JBBNAG010000011">
    <property type="protein sequence ID" value="KAK9094349.1"/>
    <property type="molecule type" value="Genomic_DNA"/>
</dbReference>
<name>A0AAP0HPP8_9MAGN</name>
<feature type="signal peptide" evidence="1">
    <location>
        <begin position="1"/>
        <end position="30"/>
    </location>
</feature>
<evidence type="ECO:0000256" key="1">
    <source>
        <dbReference type="SAM" id="SignalP"/>
    </source>
</evidence>
<keyword evidence="1" id="KW-0732">Signal</keyword>
<protein>
    <submittedName>
        <fullName evidence="2">Uncharacterized protein</fullName>
    </submittedName>
</protein>
<organism evidence="2 3">
    <name type="scientific">Stephania cephalantha</name>
    <dbReference type="NCBI Taxonomy" id="152367"/>
    <lineage>
        <taxon>Eukaryota</taxon>
        <taxon>Viridiplantae</taxon>
        <taxon>Streptophyta</taxon>
        <taxon>Embryophyta</taxon>
        <taxon>Tracheophyta</taxon>
        <taxon>Spermatophyta</taxon>
        <taxon>Magnoliopsida</taxon>
        <taxon>Ranunculales</taxon>
        <taxon>Menispermaceae</taxon>
        <taxon>Menispermoideae</taxon>
        <taxon>Cissampelideae</taxon>
        <taxon>Stephania</taxon>
    </lineage>
</organism>
<evidence type="ECO:0000313" key="3">
    <source>
        <dbReference type="Proteomes" id="UP001419268"/>
    </source>
</evidence>
<comment type="caution">
    <text evidence="2">The sequence shown here is derived from an EMBL/GenBank/DDBJ whole genome shotgun (WGS) entry which is preliminary data.</text>
</comment>
<feature type="chain" id="PRO_5043052385" evidence="1">
    <location>
        <begin position="31"/>
        <end position="59"/>
    </location>
</feature>
<reference evidence="2 3" key="1">
    <citation type="submission" date="2024-01" db="EMBL/GenBank/DDBJ databases">
        <title>Genome assemblies of Stephania.</title>
        <authorList>
            <person name="Yang L."/>
        </authorList>
    </citation>
    <scope>NUCLEOTIDE SEQUENCE [LARGE SCALE GENOMIC DNA]</scope>
    <source>
        <strain evidence="2">JXDWG</strain>
        <tissue evidence="2">Leaf</tissue>
    </source>
</reference>
<dbReference type="AlphaFoldDB" id="A0AAP0HPP8"/>
<sequence>MFTKAIHSRFAFLDIFVLLWFAKVPHFGLGNSMTCKVCENVSCLHGSITTHIRVLESTS</sequence>